<dbReference type="EMBL" id="BGZK01000466">
    <property type="protein sequence ID" value="GBP45212.1"/>
    <property type="molecule type" value="Genomic_DNA"/>
</dbReference>
<proteinExistence type="predicted"/>
<reference evidence="1 2" key="1">
    <citation type="journal article" date="2019" name="Commun. Biol.">
        <title>The bagworm genome reveals a unique fibroin gene that provides high tensile strength.</title>
        <authorList>
            <person name="Kono N."/>
            <person name="Nakamura H."/>
            <person name="Ohtoshi R."/>
            <person name="Tomita M."/>
            <person name="Numata K."/>
            <person name="Arakawa K."/>
        </authorList>
    </citation>
    <scope>NUCLEOTIDE SEQUENCE [LARGE SCALE GENOMIC DNA]</scope>
</reference>
<name>A0A4C1W3U1_EUMVA</name>
<protein>
    <submittedName>
        <fullName evidence="1">Uncharacterized protein</fullName>
    </submittedName>
</protein>
<sequence length="89" mass="9777">MRSEPQELSLIGRKAAAEAATSWPGAAPAVRDIDLKLPARRTRPRGRLTARRDAAVRARPPLSRAIGETKRVKSSRSQAVITAPYRYCP</sequence>
<organism evidence="1 2">
    <name type="scientific">Eumeta variegata</name>
    <name type="common">Bagworm moth</name>
    <name type="synonym">Eumeta japonica</name>
    <dbReference type="NCBI Taxonomy" id="151549"/>
    <lineage>
        <taxon>Eukaryota</taxon>
        <taxon>Metazoa</taxon>
        <taxon>Ecdysozoa</taxon>
        <taxon>Arthropoda</taxon>
        <taxon>Hexapoda</taxon>
        <taxon>Insecta</taxon>
        <taxon>Pterygota</taxon>
        <taxon>Neoptera</taxon>
        <taxon>Endopterygota</taxon>
        <taxon>Lepidoptera</taxon>
        <taxon>Glossata</taxon>
        <taxon>Ditrysia</taxon>
        <taxon>Tineoidea</taxon>
        <taxon>Psychidae</taxon>
        <taxon>Oiketicinae</taxon>
        <taxon>Eumeta</taxon>
    </lineage>
</organism>
<comment type="caution">
    <text evidence="1">The sequence shown here is derived from an EMBL/GenBank/DDBJ whole genome shotgun (WGS) entry which is preliminary data.</text>
</comment>
<evidence type="ECO:0000313" key="2">
    <source>
        <dbReference type="Proteomes" id="UP000299102"/>
    </source>
</evidence>
<accession>A0A4C1W3U1</accession>
<dbReference type="AlphaFoldDB" id="A0A4C1W3U1"/>
<keyword evidence="2" id="KW-1185">Reference proteome</keyword>
<evidence type="ECO:0000313" key="1">
    <source>
        <dbReference type="EMBL" id="GBP45212.1"/>
    </source>
</evidence>
<gene>
    <name evidence="1" type="ORF">EVAR_25918_1</name>
</gene>
<dbReference type="Proteomes" id="UP000299102">
    <property type="component" value="Unassembled WGS sequence"/>
</dbReference>